<evidence type="ECO:0000313" key="6">
    <source>
        <dbReference type="Proteomes" id="UP001500013"/>
    </source>
</evidence>
<name>A0ABN2S6N6_9MICO</name>
<dbReference type="Pfam" id="PF01613">
    <property type="entry name" value="Flavin_Reduct"/>
    <property type="match status" value="1"/>
</dbReference>
<organism evidence="5 6">
    <name type="scientific">Terrabacter lapilli</name>
    <dbReference type="NCBI Taxonomy" id="436231"/>
    <lineage>
        <taxon>Bacteria</taxon>
        <taxon>Bacillati</taxon>
        <taxon>Actinomycetota</taxon>
        <taxon>Actinomycetes</taxon>
        <taxon>Micrococcales</taxon>
        <taxon>Intrasporangiaceae</taxon>
        <taxon>Terrabacter</taxon>
    </lineage>
</organism>
<evidence type="ECO:0000313" key="5">
    <source>
        <dbReference type="EMBL" id="GAA1981062.1"/>
    </source>
</evidence>
<protein>
    <submittedName>
        <fullName evidence="5">Flavin reductase family protein</fullName>
    </submittedName>
</protein>
<dbReference type="SUPFAM" id="SSF50475">
    <property type="entry name" value="FMN-binding split barrel"/>
    <property type="match status" value="1"/>
</dbReference>
<dbReference type="InterPro" id="IPR012349">
    <property type="entry name" value="Split_barrel_FMN-bd"/>
</dbReference>
<dbReference type="Proteomes" id="UP001500013">
    <property type="component" value="Unassembled WGS sequence"/>
</dbReference>
<keyword evidence="2" id="KW-0285">Flavoprotein</keyword>
<dbReference type="RefSeq" id="WP_344062103.1">
    <property type="nucleotide sequence ID" value="NZ_BAAAPU010000007.1"/>
</dbReference>
<dbReference type="EMBL" id="BAAAPU010000007">
    <property type="protein sequence ID" value="GAA1981062.1"/>
    <property type="molecule type" value="Genomic_DNA"/>
</dbReference>
<comment type="cofactor">
    <cofactor evidence="1">
        <name>FMN</name>
        <dbReference type="ChEBI" id="CHEBI:58210"/>
    </cofactor>
</comment>
<dbReference type="PANTHER" id="PTHR43567">
    <property type="entry name" value="FLAVOREDOXIN-RELATED-RELATED"/>
    <property type="match status" value="1"/>
</dbReference>
<comment type="caution">
    <text evidence="5">The sequence shown here is derived from an EMBL/GenBank/DDBJ whole genome shotgun (WGS) entry which is preliminary data.</text>
</comment>
<reference evidence="5 6" key="1">
    <citation type="journal article" date="2019" name="Int. J. Syst. Evol. Microbiol.">
        <title>The Global Catalogue of Microorganisms (GCM) 10K type strain sequencing project: providing services to taxonomists for standard genome sequencing and annotation.</title>
        <authorList>
            <consortium name="The Broad Institute Genomics Platform"/>
            <consortium name="The Broad Institute Genome Sequencing Center for Infectious Disease"/>
            <person name="Wu L."/>
            <person name="Ma J."/>
        </authorList>
    </citation>
    <scope>NUCLEOTIDE SEQUENCE [LARGE SCALE GENOMIC DNA]</scope>
    <source>
        <strain evidence="5 6">JCM 15628</strain>
    </source>
</reference>
<accession>A0ABN2S6N6</accession>
<dbReference type="PANTHER" id="PTHR43567:SF1">
    <property type="entry name" value="FLAVOREDOXIN"/>
    <property type="match status" value="1"/>
</dbReference>
<proteinExistence type="inferred from homology"/>
<dbReference type="InterPro" id="IPR052174">
    <property type="entry name" value="Flavoredoxin"/>
</dbReference>
<feature type="domain" description="Flavin reductase like" evidence="4">
    <location>
        <begin position="11"/>
        <end position="167"/>
    </location>
</feature>
<comment type="similarity">
    <text evidence="3">Belongs to the flavoredoxin family.</text>
</comment>
<evidence type="ECO:0000256" key="1">
    <source>
        <dbReference type="ARBA" id="ARBA00001917"/>
    </source>
</evidence>
<dbReference type="InterPro" id="IPR002563">
    <property type="entry name" value="Flavin_Rdtase-like_dom"/>
</dbReference>
<dbReference type="Gene3D" id="2.30.110.10">
    <property type="entry name" value="Electron Transport, Fmn-binding Protein, Chain A"/>
    <property type="match status" value="1"/>
</dbReference>
<gene>
    <name evidence="5" type="ORF">GCM10009817_22670</name>
</gene>
<dbReference type="SMART" id="SM00903">
    <property type="entry name" value="Flavin_Reduct"/>
    <property type="match status" value="1"/>
</dbReference>
<evidence type="ECO:0000259" key="4">
    <source>
        <dbReference type="SMART" id="SM00903"/>
    </source>
</evidence>
<evidence type="ECO:0000256" key="2">
    <source>
        <dbReference type="ARBA" id="ARBA00022630"/>
    </source>
</evidence>
<sequence length="207" mass="22420">MSDHVTIDPAILYLGTPVVLVSTTNEDGSANLAPFSSAFWLGHTMALGIGLASQTLANLRRTRELVVNLPSAADPAQVDAVDRLALTTGAERLSPWKAAAGYRHHRDKFGLAGLTPVASDVVTAPRTAQCPVALEACVESVHETDHALVVAQVVRVHVHPGIRAVGHPDRIDPDRWRPLLMSFQRFYGLGGELRPSRLATVDEEHYR</sequence>
<keyword evidence="6" id="KW-1185">Reference proteome</keyword>
<evidence type="ECO:0000256" key="3">
    <source>
        <dbReference type="ARBA" id="ARBA00038054"/>
    </source>
</evidence>